<dbReference type="Proteomes" id="UP000306102">
    <property type="component" value="Unassembled WGS sequence"/>
</dbReference>
<dbReference type="InterPro" id="IPR036955">
    <property type="entry name" value="AP2/ERF_dom_sf"/>
</dbReference>
<evidence type="ECO:0000256" key="6">
    <source>
        <dbReference type="SAM" id="MobiDB-lite"/>
    </source>
</evidence>
<dbReference type="SUPFAM" id="SSF54171">
    <property type="entry name" value="DNA-binding domain"/>
    <property type="match status" value="1"/>
</dbReference>
<evidence type="ECO:0000313" key="8">
    <source>
        <dbReference type="EMBL" id="THF99473.1"/>
    </source>
</evidence>
<dbReference type="SMART" id="SM00380">
    <property type="entry name" value="AP2"/>
    <property type="match status" value="1"/>
</dbReference>
<sequence length="154" mass="17238">MQTVTKEEYLASLRRAVAFQEAYQSTEELRGTQEEAARAYDIAAIEYRGINAVTNFDLSSYTPVAVQEKQTNTESQSVPSSSLQERNPNPSYTEHQLQIGNDDEYARILYDGNGDIPFVLSSSRHVVEFQGELHFTYNDQGEPLGAASCKMPSM</sequence>
<dbReference type="EMBL" id="SDRB02011945">
    <property type="protein sequence ID" value="THF99473.1"/>
    <property type="molecule type" value="Genomic_DNA"/>
</dbReference>
<dbReference type="AlphaFoldDB" id="A0A4S4DBI5"/>
<feature type="domain" description="AP2/ERF" evidence="7">
    <location>
        <begin position="1"/>
        <end position="57"/>
    </location>
</feature>
<name>A0A4S4DBI5_CAMSN</name>
<dbReference type="PANTHER" id="PTHR32467">
    <property type="entry name" value="AP2-LIKE ETHYLENE-RESPONSIVE TRANSCRIPTION FACTOR"/>
    <property type="match status" value="1"/>
</dbReference>
<keyword evidence="2" id="KW-0805">Transcription regulation</keyword>
<dbReference type="GO" id="GO:0003700">
    <property type="term" value="F:DNA-binding transcription factor activity"/>
    <property type="evidence" value="ECO:0007669"/>
    <property type="project" value="InterPro"/>
</dbReference>
<comment type="caution">
    <text evidence="8">The sequence shown here is derived from an EMBL/GenBank/DDBJ whole genome shotgun (WGS) entry which is preliminary data.</text>
</comment>
<dbReference type="InterPro" id="IPR016177">
    <property type="entry name" value="DNA-bd_dom_sf"/>
</dbReference>
<evidence type="ECO:0000259" key="7">
    <source>
        <dbReference type="PROSITE" id="PS51032"/>
    </source>
</evidence>
<gene>
    <name evidence="8" type="ORF">TEA_016345</name>
</gene>
<protein>
    <recommendedName>
        <fullName evidence="7">AP2/ERF domain-containing protein</fullName>
    </recommendedName>
</protein>
<dbReference type="GO" id="GO:0005634">
    <property type="term" value="C:nucleus"/>
    <property type="evidence" value="ECO:0007669"/>
    <property type="project" value="UniProtKB-SubCell"/>
</dbReference>
<evidence type="ECO:0000256" key="3">
    <source>
        <dbReference type="ARBA" id="ARBA00023125"/>
    </source>
</evidence>
<dbReference type="PROSITE" id="PS51032">
    <property type="entry name" value="AP2_ERF"/>
    <property type="match status" value="1"/>
</dbReference>
<keyword evidence="3" id="KW-0238">DNA-binding</keyword>
<keyword evidence="4" id="KW-0804">Transcription</keyword>
<dbReference type="InterPro" id="IPR001471">
    <property type="entry name" value="AP2/ERF_dom"/>
</dbReference>
<keyword evidence="5" id="KW-0539">Nucleus</keyword>
<feature type="region of interest" description="Disordered" evidence="6">
    <location>
        <begin position="66"/>
        <end position="95"/>
    </location>
</feature>
<evidence type="ECO:0000256" key="2">
    <source>
        <dbReference type="ARBA" id="ARBA00023015"/>
    </source>
</evidence>
<reference evidence="8 9" key="1">
    <citation type="journal article" date="2018" name="Proc. Natl. Acad. Sci. U.S.A.">
        <title>Draft genome sequence of Camellia sinensis var. sinensis provides insights into the evolution of the tea genome and tea quality.</title>
        <authorList>
            <person name="Wei C."/>
            <person name="Yang H."/>
            <person name="Wang S."/>
            <person name="Zhao J."/>
            <person name="Liu C."/>
            <person name="Gao L."/>
            <person name="Xia E."/>
            <person name="Lu Y."/>
            <person name="Tai Y."/>
            <person name="She G."/>
            <person name="Sun J."/>
            <person name="Cao H."/>
            <person name="Tong W."/>
            <person name="Gao Q."/>
            <person name="Li Y."/>
            <person name="Deng W."/>
            <person name="Jiang X."/>
            <person name="Wang W."/>
            <person name="Chen Q."/>
            <person name="Zhang S."/>
            <person name="Li H."/>
            <person name="Wu J."/>
            <person name="Wang P."/>
            <person name="Li P."/>
            <person name="Shi C."/>
            <person name="Zheng F."/>
            <person name="Jian J."/>
            <person name="Huang B."/>
            <person name="Shan D."/>
            <person name="Shi M."/>
            <person name="Fang C."/>
            <person name="Yue Y."/>
            <person name="Li F."/>
            <person name="Li D."/>
            <person name="Wei S."/>
            <person name="Han B."/>
            <person name="Jiang C."/>
            <person name="Yin Y."/>
            <person name="Xia T."/>
            <person name="Zhang Z."/>
            <person name="Bennetzen J.L."/>
            <person name="Zhao S."/>
            <person name="Wan X."/>
        </authorList>
    </citation>
    <scope>NUCLEOTIDE SEQUENCE [LARGE SCALE GENOMIC DNA]</scope>
    <source>
        <strain evidence="9">cv. Shuchazao</strain>
        <tissue evidence="8">Leaf</tissue>
    </source>
</reference>
<evidence type="ECO:0000313" key="9">
    <source>
        <dbReference type="Proteomes" id="UP000306102"/>
    </source>
</evidence>
<keyword evidence="9" id="KW-1185">Reference proteome</keyword>
<evidence type="ECO:0000256" key="5">
    <source>
        <dbReference type="ARBA" id="ARBA00023242"/>
    </source>
</evidence>
<dbReference type="STRING" id="542762.A0A4S4DBI5"/>
<dbReference type="Gene3D" id="3.30.730.10">
    <property type="entry name" value="AP2/ERF domain"/>
    <property type="match status" value="1"/>
</dbReference>
<evidence type="ECO:0000256" key="1">
    <source>
        <dbReference type="ARBA" id="ARBA00004123"/>
    </source>
</evidence>
<accession>A0A4S4DBI5</accession>
<evidence type="ECO:0000256" key="4">
    <source>
        <dbReference type="ARBA" id="ARBA00023163"/>
    </source>
</evidence>
<organism evidence="8 9">
    <name type="scientific">Camellia sinensis var. sinensis</name>
    <name type="common">China tea</name>
    <dbReference type="NCBI Taxonomy" id="542762"/>
    <lineage>
        <taxon>Eukaryota</taxon>
        <taxon>Viridiplantae</taxon>
        <taxon>Streptophyta</taxon>
        <taxon>Embryophyta</taxon>
        <taxon>Tracheophyta</taxon>
        <taxon>Spermatophyta</taxon>
        <taxon>Magnoliopsida</taxon>
        <taxon>eudicotyledons</taxon>
        <taxon>Gunneridae</taxon>
        <taxon>Pentapetalae</taxon>
        <taxon>asterids</taxon>
        <taxon>Ericales</taxon>
        <taxon>Theaceae</taxon>
        <taxon>Camellia</taxon>
    </lineage>
</organism>
<comment type="subcellular location">
    <subcellularLocation>
        <location evidence="1">Nucleus</location>
    </subcellularLocation>
</comment>
<dbReference type="GO" id="GO:0003677">
    <property type="term" value="F:DNA binding"/>
    <property type="evidence" value="ECO:0007669"/>
    <property type="project" value="UniProtKB-KW"/>
</dbReference>
<proteinExistence type="predicted"/>
<dbReference type="PANTHER" id="PTHR32467:SF81">
    <property type="entry name" value="OS06G0145700 PROTEIN"/>
    <property type="match status" value="1"/>
</dbReference>